<dbReference type="Pfam" id="PF00008">
    <property type="entry name" value="EGF"/>
    <property type="match status" value="6"/>
</dbReference>
<keyword evidence="4 16" id="KW-0812">Transmembrane</keyword>
<dbReference type="InterPro" id="IPR011651">
    <property type="entry name" value="Notch_ligand_N"/>
</dbReference>
<feature type="signal peptide" evidence="18">
    <location>
        <begin position="1"/>
        <end position="20"/>
    </location>
</feature>
<feature type="disulfide bond" evidence="14">
    <location>
        <begin position="532"/>
        <end position="541"/>
    </location>
</feature>
<evidence type="ECO:0000256" key="14">
    <source>
        <dbReference type="PROSITE-ProRule" id="PRU00076"/>
    </source>
</evidence>
<dbReference type="FunFam" id="2.10.25.10:FF:000018">
    <property type="entry name" value="Delta-like 1"/>
    <property type="match status" value="1"/>
</dbReference>
<comment type="caution">
    <text evidence="21">The sequence shown here is derived from an EMBL/GenBank/DDBJ whole genome shotgun (WGS) entry which is preliminary data.</text>
</comment>
<dbReference type="Pfam" id="PF21700">
    <property type="entry name" value="EGF_DL_JAG"/>
    <property type="match status" value="1"/>
</dbReference>
<feature type="transmembrane region" description="Helical" evidence="17">
    <location>
        <begin position="596"/>
        <end position="619"/>
    </location>
</feature>
<keyword evidence="7" id="KW-0221">Differentiation</keyword>
<keyword evidence="8" id="KW-0106">Calcium</keyword>
<dbReference type="Pfam" id="PF01414">
    <property type="entry name" value="DSL"/>
    <property type="match status" value="1"/>
</dbReference>
<keyword evidence="6 16" id="KW-0677">Repeat</keyword>
<dbReference type="SMART" id="SM00181">
    <property type="entry name" value="EGF"/>
    <property type="match status" value="8"/>
</dbReference>
<evidence type="ECO:0000256" key="10">
    <source>
        <dbReference type="ARBA" id="ARBA00022989"/>
    </source>
</evidence>
<dbReference type="GO" id="GO:0009952">
    <property type="term" value="P:anterior/posterior pattern specification"/>
    <property type="evidence" value="ECO:0007669"/>
    <property type="project" value="UniProtKB-ARBA"/>
</dbReference>
<dbReference type="FunFam" id="2.10.25.140:FF:000001">
    <property type="entry name" value="Delta-like protein"/>
    <property type="match status" value="1"/>
</dbReference>
<dbReference type="FunFam" id="2.10.25.10:FF:000012">
    <property type="entry name" value="Delta-like protein"/>
    <property type="match status" value="2"/>
</dbReference>
<dbReference type="PROSITE" id="PS01187">
    <property type="entry name" value="EGF_CA"/>
    <property type="match status" value="2"/>
</dbReference>
<sequence>MARFFLPFVLMLLCVQTTLSSGVFELKINSFSSSRGVCGFQTRDCQIFFRVCLKHSQDVINPEPPCTYGTALTDIFGADSKSISSSAPIRVLFHFKWPGTFSLIIEAWNAESSGIGSTDNQNNLISRLATRRRLTVGEEWSQDVDFSNKSELRYSYHVLCNEHYHGAECSAYCRPRNDTFGHYTCDETGNRVCLEGWTGEYCAHHKQPQSMMFPPPCFTVAGSPGSSWFPWVQLVPLGPAGSPGSSWFPWVQLVPLESVDRKNGVCWFEIDWLCAARVLDNDRPWRGDSGVIRVMELLLPCDLGECVCRQGWQGPRCDECARHPGCLHGTCQQSWQCNCKEGWGGLYCDQDLNYCTNHKPCQNEASCTNTGQGSYTCTCRPGFTGKNCEIETNECDSNPCKNGGSCTDLEDDYSCACPQGFYAKNCEIIAMTCADGPCFNGGTCVENVSDGYSCRCPTGFMGSNCEKRIDRCSSNPCANGAQCLDHGNRVMCRCRPGFSGLRCETNIDDCSSNTCRNAGTCVDGINDFTCTCTLGFTGKDCSVRTSPCDKFPCENGGKCFTHYTGPVCQCPMGFMGARCEYNQPTATPPDKDSSPALIAAVALGIVTLILLVVVGVHILRQLHRGRKLTAITRSVKNDLEAVNNRNAMIGGLPGSPLREKEAFLLPGGQLKVSNKNAALVENGGDSMGIFRNKMADCNLAKDEQRLAKFDLKKRDSSIIVPPLGFGKDSLYQPVYIIPEKMEQCVFATEV</sequence>
<evidence type="ECO:0000256" key="6">
    <source>
        <dbReference type="ARBA" id="ARBA00022737"/>
    </source>
</evidence>
<evidence type="ECO:0000256" key="7">
    <source>
        <dbReference type="ARBA" id="ARBA00022782"/>
    </source>
</evidence>
<evidence type="ECO:0000256" key="15">
    <source>
        <dbReference type="PROSITE-ProRule" id="PRU00377"/>
    </source>
</evidence>
<dbReference type="PANTHER" id="PTHR24049">
    <property type="entry name" value="CRUMBS FAMILY MEMBER"/>
    <property type="match status" value="1"/>
</dbReference>
<accession>A0AAD6B107</accession>
<evidence type="ECO:0000256" key="2">
    <source>
        <dbReference type="ARBA" id="ARBA00022473"/>
    </source>
</evidence>
<evidence type="ECO:0000259" key="20">
    <source>
        <dbReference type="PROSITE" id="PS51051"/>
    </source>
</evidence>
<dbReference type="SUPFAM" id="SSF57184">
    <property type="entry name" value="Growth factor receptor domain"/>
    <property type="match status" value="1"/>
</dbReference>
<dbReference type="GO" id="GO:0005509">
    <property type="term" value="F:calcium ion binding"/>
    <property type="evidence" value="ECO:0007669"/>
    <property type="project" value="InterPro"/>
</dbReference>
<keyword evidence="10 16" id="KW-1133">Transmembrane helix</keyword>
<dbReference type="GO" id="GO:0007219">
    <property type="term" value="P:Notch signaling pathway"/>
    <property type="evidence" value="ECO:0007669"/>
    <property type="project" value="InterPro"/>
</dbReference>
<evidence type="ECO:0000313" key="21">
    <source>
        <dbReference type="EMBL" id="KAJ4935244.1"/>
    </source>
</evidence>
<feature type="disulfide bond" evidence="14">
    <location>
        <begin position="494"/>
        <end position="503"/>
    </location>
</feature>
<evidence type="ECO:0000256" key="11">
    <source>
        <dbReference type="ARBA" id="ARBA00023136"/>
    </source>
</evidence>
<feature type="disulfide bond" evidence="14">
    <location>
        <begin position="339"/>
        <end position="348"/>
    </location>
</feature>
<dbReference type="InterPro" id="IPR009030">
    <property type="entry name" value="Growth_fac_rcpt_cys_sf"/>
</dbReference>
<feature type="domain" description="EGF-like" evidence="19">
    <location>
        <begin position="506"/>
        <end position="542"/>
    </location>
</feature>
<evidence type="ECO:0000256" key="8">
    <source>
        <dbReference type="ARBA" id="ARBA00022837"/>
    </source>
</evidence>
<dbReference type="FunFam" id="2.60.40.3510:FF:000004">
    <property type="entry name" value="Delta-like protein"/>
    <property type="match status" value="1"/>
</dbReference>
<evidence type="ECO:0000256" key="5">
    <source>
        <dbReference type="ARBA" id="ARBA00022729"/>
    </source>
</evidence>
<dbReference type="GO" id="GO:0035282">
    <property type="term" value="P:segmentation"/>
    <property type="evidence" value="ECO:0007669"/>
    <property type="project" value="UniProtKB-ARBA"/>
</dbReference>
<evidence type="ECO:0000313" key="22">
    <source>
        <dbReference type="Proteomes" id="UP001219934"/>
    </source>
</evidence>
<evidence type="ECO:0000256" key="3">
    <source>
        <dbReference type="ARBA" id="ARBA00022536"/>
    </source>
</evidence>
<dbReference type="GO" id="GO:0035239">
    <property type="term" value="P:tube morphogenesis"/>
    <property type="evidence" value="ECO:0007669"/>
    <property type="project" value="UniProtKB-ARBA"/>
</dbReference>
<evidence type="ECO:0000256" key="12">
    <source>
        <dbReference type="ARBA" id="ARBA00023157"/>
    </source>
</evidence>
<keyword evidence="2 16" id="KW-0217">Developmental protein</keyword>
<keyword evidence="11 16" id="KW-0472">Membrane</keyword>
<dbReference type="GO" id="GO:0048863">
    <property type="term" value="P:stem cell differentiation"/>
    <property type="evidence" value="ECO:0007669"/>
    <property type="project" value="UniProtKB-ARBA"/>
</dbReference>
<dbReference type="Gene3D" id="2.10.25.140">
    <property type="match status" value="1"/>
</dbReference>
<dbReference type="InterPro" id="IPR000742">
    <property type="entry name" value="EGF"/>
</dbReference>
<comment type="caution">
    <text evidence="14">Lacks conserved residue(s) required for the propagation of feature annotation.</text>
</comment>
<comment type="subcellular location">
    <subcellularLocation>
        <location evidence="1 16">Membrane</location>
        <topology evidence="1 16">Single-pass type I membrane protein</topology>
    </subcellularLocation>
</comment>
<keyword evidence="22" id="KW-1185">Reference proteome</keyword>
<feature type="chain" id="PRO_5042238925" description="Delta-like protein" evidence="18">
    <location>
        <begin position="21"/>
        <end position="750"/>
    </location>
</feature>
<dbReference type="GO" id="GO:0007417">
    <property type="term" value="P:central nervous system development"/>
    <property type="evidence" value="ECO:0007669"/>
    <property type="project" value="UniProtKB-ARBA"/>
</dbReference>
<dbReference type="GO" id="GO:0048646">
    <property type="term" value="P:anatomical structure formation involved in morphogenesis"/>
    <property type="evidence" value="ECO:0007669"/>
    <property type="project" value="UniProtKB-ARBA"/>
</dbReference>
<feature type="disulfide bond" evidence="15">
    <location>
        <begin position="173"/>
        <end position="185"/>
    </location>
</feature>
<evidence type="ECO:0000256" key="9">
    <source>
        <dbReference type="ARBA" id="ARBA00022843"/>
    </source>
</evidence>
<dbReference type="GO" id="GO:0030182">
    <property type="term" value="P:neuron differentiation"/>
    <property type="evidence" value="ECO:0007669"/>
    <property type="project" value="UniProtKB-ARBA"/>
</dbReference>
<feature type="domain" description="EGF-like" evidence="19">
    <location>
        <begin position="318"/>
        <end position="349"/>
    </location>
</feature>
<dbReference type="Gene3D" id="2.60.40.3510">
    <property type="match status" value="1"/>
</dbReference>
<dbReference type="CDD" id="cd00054">
    <property type="entry name" value="EGF_CA"/>
    <property type="match status" value="6"/>
</dbReference>
<dbReference type="EMBL" id="JAPTMU010000011">
    <property type="protein sequence ID" value="KAJ4935244.1"/>
    <property type="molecule type" value="Genomic_DNA"/>
</dbReference>
<gene>
    <name evidence="21" type="ORF">JOQ06_016780</name>
</gene>
<reference evidence="21" key="1">
    <citation type="submission" date="2022-11" db="EMBL/GenBank/DDBJ databases">
        <title>Chromosome-level genome of Pogonophryne albipinna.</title>
        <authorList>
            <person name="Jo E."/>
        </authorList>
    </citation>
    <scope>NUCLEOTIDE SEQUENCE</scope>
    <source>
        <strain evidence="21">SGF0006</strain>
        <tissue evidence="21">Muscle</tissue>
    </source>
</reference>
<name>A0AAD6B107_9TELE</name>
<evidence type="ECO:0000256" key="16">
    <source>
        <dbReference type="RuleBase" id="RU280815"/>
    </source>
</evidence>
<feature type="domain" description="EGF-like" evidence="19">
    <location>
        <begin position="391"/>
        <end position="427"/>
    </location>
</feature>
<feature type="domain" description="EGF-like" evidence="19">
    <location>
        <begin position="429"/>
        <end position="466"/>
    </location>
</feature>
<dbReference type="SMART" id="SM00179">
    <property type="entry name" value="EGF_CA"/>
    <property type="match status" value="7"/>
</dbReference>
<feature type="disulfide bond" evidence="14">
    <location>
        <begin position="570"/>
        <end position="579"/>
    </location>
</feature>
<feature type="disulfide bond" evidence="14">
    <location>
        <begin position="379"/>
        <end position="388"/>
    </location>
</feature>
<dbReference type="InterPro" id="IPR018097">
    <property type="entry name" value="EGF_Ca-bd_CS"/>
</dbReference>
<evidence type="ECO:0000256" key="18">
    <source>
        <dbReference type="SAM" id="SignalP"/>
    </source>
</evidence>
<dbReference type="SUPFAM" id="SSF57196">
    <property type="entry name" value="EGF/Laminin"/>
    <property type="match status" value="2"/>
</dbReference>
<dbReference type="InterPro" id="IPR001774">
    <property type="entry name" value="DSL"/>
</dbReference>
<feature type="disulfide bond" evidence="14">
    <location>
        <begin position="417"/>
        <end position="426"/>
    </location>
</feature>
<evidence type="ECO:0000256" key="1">
    <source>
        <dbReference type="ARBA" id="ARBA00004479"/>
    </source>
</evidence>
<dbReference type="GO" id="GO:0048513">
    <property type="term" value="P:animal organ development"/>
    <property type="evidence" value="ECO:0007669"/>
    <property type="project" value="UniProtKB-ARBA"/>
</dbReference>
<dbReference type="InterPro" id="IPR051022">
    <property type="entry name" value="Notch_Cell-Fate_Det"/>
</dbReference>
<dbReference type="InterPro" id="IPR001881">
    <property type="entry name" value="EGF-like_Ca-bd_dom"/>
</dbReference>
<dbReference type="InterPro" id="IPR000152">
    <property type="entry name" value="EGF-type_Asp/Asn_hydroxyl_site"/>
</dbReference>
<dbReference type="FunFam" id="2.10.25.10:FF:000064">
    <property type="entry name" value="Delta-like protein"/>
    <property type="match status" value="1"/>
</dbReference>
<keyword evidence="3 14" id="KW-0245">EGF-like domain</keyword>
<feature type="disulfide bond" evidence="15">
    <location>
        <begin position="160"/>
        <end position="169"/>
    </location>
</feature>
<dbReference type="SMART" id="SM00051">
    <property type="entry name" value="DSL"/>
    <property type="match status" value="1"/>
</dbReference>
<feature type="domain" description="DSL" evidence="20">
    <location>
        <begin position="158"/>
        <end position="202"/>
    </location>
</feature>
<proteinExistence type="predicted"/>
<dbReference type="GO" id="GO:0030855">
    <property type="term" value="P:epithelial cell differentiation"/>
    <property type="evidence" value="ECO:0007669"/>
    <property type="project" value="UniProtKB-ARBA"/>
</dbReference>
<dbReference type="PROSITE" id="PS50026">
    <property type="entry name" value="EGF_3"/>
    <property type="match status" value="7"/>
</dbReference>
<dbReference type="GO" id="GO:0019904">
    <property type="term" value="F:protein domain specific binding"/>
    <property type="evidence" value="ECO:0007669"/>
    <property type="project" value="UniProtKB-ARBA"/>
</dbReference>
<dbReference type="Pfam" id="PF07657">
    <property type="entry name" value="MNNL"/>
    <property type="match status" value="1"/>
</dbReference>
<dbReference type="FunFam" id="2.10.25.10:FF:000347">
    <property type="entry name" value="delta-like protein 3"/>
    <property type="match status" value="1"/>
</dbReference>
<keyword evidence="9" id="KW-0832">Ubl conjugation</keyword>
<evidence type="ECO:0000256" key="17">
    <source>
        <dbReference type="SAM" id="Phobius"/>
    </source>
</evidence>
<feature type="domain" description="EGF-like" evidence="19">
    <location>
        <begin position="351"/>
        <end position="389"/>
    </location>
</feature>
<feature type="domain" description="EGF-like" evidence="19">
    <location>
        <begin position="468"/>
        <end position="504"/>
    </location>
</feature>
<evidence type="ECO:0000256" key="13">
    <source>
        <dbReference type="ARBA" id="ARBA00023180"/>
    </source>
</evidence>
<dbReference type="PROSITE" id="PS00022">
    <property type="entry name" value="EGF_1"/>
    <property type="match status" value="6"/>
</dbReference>
<keyword evidence="13" id="KW-0325">Glycoprotein</keyword>
<organism evidence="21 22">
    <name type="scientific">Pogonophryne albipinna</name>
    <dbReference type="NCBI Taxonomy" id="1090488"/>
    <lineage>
        <taxon>Eukaryota</taxon>
        <taxon>Metazoa</taxon>
        <taxon>Chordata</taxon>
        <taxon>Craniata</taxon>
        <taxon>Vertebrata</taxon>
        <taxon>Euteleostomi</taxon>
        <taxon>Actinopterygii</taxon>
        <taxon>Neopterygii</taxon>
        <taxon>Teleostei</taxon>
        <taxon>Neoteleostei</taxon>
        <taxon>Acanthomorphata</taxon>
        <taxon>Eupercaria</taxon>
        <taxon>Perciformes</taxon>
        <taxon>Notothenioidei</taxon>
        <taxon>Pogonophryne</taxon>
    </lineage>
</organism>
<dbReference type="PROSITE" id="PS51051">
    <property type="entry name" value="DSL"/>
    <property type="match status" value="1"/>
</dbReference>
<dbReference type="PROSITE" id="PS01186">
    <property type="entry name" value="EGF_2"/>
    <property type="match status" value="7"/>
</dbReference>
<keyword evidence="5 16" id="KW-0732">Signal</keyword>
<protein>
    <recommendedName>
        <fullName evidence="16">Delta-like protein</fullName>
    </recommendedName>
</protein>
<keyword evidence="12 14" id="KW-1015">Disulfide bond</keyword>
<dbReference type="PROSITE" id="PS00010">
    <property type="entry name" value="ASX_HYDROXYL"/>
    <property type="match status" value="2"/>
</dbReference>
<feature type="domain" description="EGF-like" evidence="19">
    <location>
        <begin position="544"/>
        <end position="580"/>
    </location>
</feature>
<dbReference type="FunFam" id="2.10.25.10:FF:000122">
    <property type="entry name" value="Protein crumbs homolog 2"/>
    <property type="match status" value="1"/>
</dbReference>
<dbReference type="GO" id="GO:0016020">
    <property type="term" value="C:membrane"/>
    <property type="evidence" value="ECO:0007669"/>
    <property type="project" value="UniProtKB-SubCell"/>
</dbReference>
<dbReference type="Proteomes" id="UP001219934">
    <property type="component" value="Unassembled WGS sequence"/>
</dbReference>
<evidence type="ECO:0000256" key="4">
    <source>
        <dbReference type="ARBA" id="ARBA00022692"/>
    </source>
</evidence>
<evidence type="ECO:0000259" key="19">
    <source>
        <dbReference type="PROSITE" id="PS50026"/>
    </source>
</evidence>
<comment type="function">
    <text evidence="16">Putative Notch ligand involved in the mediation of Notch signaling.</text>
</comment>
<feature type="disulfide bond" evidence="15">
    <location>
        <begin position="193"/>
        <end position="202"/>
    </location>
</feature>
<feature type="disulfide bond" evidence="14">
    <location>
        <begin position="456"/>
        <end position="465"/>
    </location>
</feature>
<dbReference type="Gene3D" id="2.10.25.10">
    <property type="entry name" value="Laminin"/>
    <property type="match status" value="7"/>
</dbReference>
<dbReference type="PRINTS" id="PR00010">
    <property type="entry name" value="EGFBLOOD"/>
</dbReference>
<dbReference type="AlphaFoldDB" id="A0AAD6B107"/>
<dbReference type="GO" id="GO:0030097">
    <property type="term" value="P:hemopoiesis"/>
    <property type="evidence" value="ECO:0007669"/>
    <property type="project" value="UniProtKB-ARBA"/>
</dbReference>